<keyword evidence="3" id="KW-1185">Reference proteome</keyword>
<dbReference type="Gene3D" id="3.40.50.1390">
    <property type="entry name" value="Resolvase, N-terminal catalytic domain"/>
    <property type="match status" value="1"/>
</dbReference>
<evidence type="ECO:0000313" key="3">
    <source>
        <dbReference type="Proteomes" id="UP001346877"/>
    </source>
</evidence>
<dbReference type="InterPro" id="IPR050639">
    <property type="entry name" value="SSR_resolvase"/>
</dbReference>
<dbReference type="RefSeq" id="WP_328372590.1">
    <property type="nucleotide sequence ID" value="NZ_CP107941.1"/>
</dbReference>
<dbReference type="InterPro" id="IPR025827">
    <property type="entry name" value="Zn_ribbon_recom_dom"/>
</dbReference>
<dbReference type="SUPFAM" id="SSF53041">
    <property type="entry name" value="Resolvase-like"/>
    <property type="match status" value="1"/>
</dbReference>
<dbReference type="Pfam" id="PF07508">
    <property type="entry name" value="Recombinase"/>
    <property type="match status" value="1"/>
</dbReference>
<evidence type="ECO:0000259" key="1">
    <source>
        <dbReference type="PROSITE" id="PS51737"/>
    </source>
</evidence>
<dbReference type="EMBL" id="CP107941">
    <property type="protein sequence ID" value="WUI83543.1"/>
    <property type="molecule type" value="Genomic_DNA"/>
</dbReference>
<organism evidence="2 3">
    <name type="scientific">Micromonospora zamorensis</name>
    <dbReference type="NCBI Taxonomy" id="709883"/>
    <lineage>
        <taxon>Bacteria</taxon>
        <taxon>Bacillati</taxon>
        <taxon>Actinomycetota</taxon>
        <taxon>Actinomycetes</taxon>
        <taxon>Micromonosporales</taxon>
        <taxon>Micromonosporaceae</taxon>
        <taxon>Micromonospora</taxon>
    </lineage>
</organism>
<dbReference type="InterPro" id="IPR038109">
    <property type="entry name" value="DNA_bind_recomb_sf"/>
</dbReference>
<dbReference type="Pfam" id="PF13408">
    <property type="entry name" value="Zn_ribbon_recom"/>
    <property type="match status" value="1"/>
</dbReference>
<dbReference type="InterPro" id="IPR006119">
    <property type="entry name" value="Resolv_N"/>
</dbReference>
<dbReference type="InterPro" id="IPR011109">
    <property type="entry name" value="DNA_bind_recombinase_dom"/>
</dbReference>
<dbReference type="PANTHER" id="PTHR30461">
    <property type="entry name" value="DNA-INVERTASE FROM LAMBDOID PROPHAGE"/>
    <property type="match status" value="1"/>
</dbReference>
<dbReference type="Pfam" id="PF00239">
    <property type="entry name" value="Resolvase"/>
    <property type="match status" value="1"/>
</dbReference>
<dbReference type="Gene3D" id="3.90.1750.20">
    <property type="entry name" value="Putative Large Serine Recombinase, Chain B, Domain 2"/>
    <property type="match status" value="1"/>
</dbReference>
<dbReference type="CDD" id="cd00338">
    <property type="entry name" value="Ser_Recombinase"/>
    <property type="match status" value="1"/>
</dbReference>
<gene>
    <name evidence="2" type="ORF">OG375_04010</name>
</gene>
<dbReference type="Proteomes" id="UP001346877">
    <property type="component" value="Chromosome"/>
</dbReference>
<evidence type="ECO:0000313" key="2">
    <source>
        <dbReference type="EMBL" id="WUI83543.1"/>
    </source>
</evidence>
<feature type="domain" description="Recombinase" evidence="1">
    <location>
        <begin position="169"/>
        <end position="330"/>
    </location>
</feature>
<protein>
    <submittedName>
        <fullName evidence="2">Recombinase family protein</fullName>
    </submittedName>
</protein>
<accession>A0ABZ1PK95</accession>
<dbReference type="SMART" id="SM00857">
    <property type="entry name" value="Resolvase"/>
    <property type="match status" value="1"/>
</dbReference>
<dbReference type="InterPro" id="IPR036162">
    <property type="entry name" value="Resolvase-like_N_sf"/>
</dbReference>
<dbReference type="PROSITE" id="PS51737">
    <property type="entry name" value="RECOMBINASE_DNA_BIND"/>
    <property type="match status" value="1"/>
</dbReference>
<proteinExistence type="predicted"/>
<dbReference type="PANTHER" id="PTHR30461:SF23">
    <property type="entry name" value="DNA RECOMBINASE-RELATED"/>
    <property type="match status" value="1"/>
</dbReference>
<sequence length="560" mass="62217">MTTPQPKTFAFYGRVSTEDNQDPESSRSWQLTRASTLIQPHNGRIVTEYFDIGQSRSLPWQRRTQANLLLAALRNPGRGFSAVVVGEPHRAFYGNQFGLTAPLFVHYGVELWVPEIGGPIDPDNEAHELVMSVFGGMSKGERNRIKLRVRTAMAAQTLLEGRYLGGRPPYGYTLRDLGPHPNPAKAADGKHLKGLTPDEQTAPIVRQIFAEFLAGIGLFAIAEGLTANHVPCPSAHDRARNRHRSGIAWSKSAVRVILTNPRYTGRQVWNKQRTDEVLLDVDDVAMGHTGVMRWNARDKWVVSKDITHEPLIDDATFEQAQAILQRRGRGTGGQHVRQRTRNPYVFRGMIYCAACDRRMQGQYNHGDAYYRCRFPQEYALANQVEHPSNVYLREDALTDPIDTWLAAAFAPHHIESTITAMTEAQPLDHPPAAGTAAQTIITECDAKLERYRAALDAGADPAVVTGWIAQTQAERARAEASLRANTDTAPRRMSRAEITTLVNALGDITAVLRDADPADKAEVYRQLGLRLNYQPETQTVRAAIDLSAHRGVMVRVRGGT</sequence>
<name>A0ABZ1PK95_9ACTN</name>
<reference evidence="2 3" key="1">
    <citation type="submission" date="2022-10" db="EMBL/GenBank/DDBJ databases">
        <title>The complete genomes of actinobacterial strains from the NBC collection.</title>
        <authorList>
            <person name="Joergensen T.S."/>
            <person name="Alvarez Arevalo M."/>
            <person name="Sterndorff E.B."/>
            <person name="Faurdal D."/>
            <person name="Vuksanovic O."/>
            <person name="Mourched A.-S."/>
            <person name="Charusanti P."/>
            <person name="Shaw S."/>
            <person name="Blin K."/>
            <person name="Weber T."/>
        </authorList>
    </citation>
    <scope>NUCLEOTIDE SEQUENCE [LARGE SCALE GENOMIC DNA]</scope>
    <source>
        <strain evidence="2 3">NBC_00396</strain>
    </source>
</reference>